<feature type="transmembrane region" description="Helical" evidence="6">
    <location>
        <begin position="375"/>
        <end position="392"/>
    </location>
</feature>
<protein>
    <recommendedName>
        <fullName evidence="7">Amino acid transporter transmembrane domain-containing protein</fullName>
    </recommendedName>
</protein>
<feature type="transmembrane region" description="Helical" evidence="6">
    <location>
        <begin position="548"/>
        <end position="570"/>
    </location>
</feature>
<feature type="transmembrane region" description="Helical" evidence="6">
    <location>
        <begin position="503"/>
        <end position="528"/>
    </location>
</feature>
<feature type="transmembrane region" description="Helical" evidence="6">
    <location>
        <begin position="658"/>
        <end position="682"/>
    </location>
</feature>
<dbReference type="InterPro" id="IPR013057">
    <property type="entry name" value="AA_transpt_TM"/>
</dbReference>
<feature type="transmembrane region" description="Helical" evidence="6">
    <location>
        <begin position="615"/>
        <end position="637"/>
    </location>
</feature>
<evidence type="ECO:0000259" key="7">
    <source>
        <dbReference type="Pfam" id="PF01490"/>
    </source>
</evidence>
<feature type="domain" description="Amino acid transporter transmembrane" evidence="7">
    <location>
        <begin position="189"/>
        <end position="259"/>
    </location>
</feature>
<keyword evidence="4 6" id="KW-0472">Membrane</keyword>
<name>A0A7S3PIU9_9STRA</name>
<dbReference type="EMBL" id="HBIN01014365">
    <property type="protein sequence ID" value="CAE0440734.1"/>
    <property type="molecule type" value="Transcribed_RNA"/>
</dbReference>
<comment type="subcellular location">
    <subcellularLocation>
        <location evidence="1">Membrane</location>
        <topology evidence="1">Multi-pass membrane protein</topology>
    </subcellularLocation>
</comment>
<feature type="transmembrane region" description="Helical" evidence="6">
    <location>
        <begin position="404"/>
        <end position="424"/>
    </location>
</feature>
<keyword evidence="2 6" id="KW-0812">Transmembrane</keyword>
<dbReference type="GO" id="GO:0016020">
    <property type="term" value="C:membrane"/>
    <property type="evidence" value="ECO:0007669"/>
    <property type="project" value="UniProtKB-SubCell"/>
</dbReference>
<dbReference type="GO" id="GO:0015179">
    <property type="term" value="F:L-amino acid transmembrane transporter activity"/>
    <property type="evidence" value="ECO:0007669"/>
    <property type="project" value="TreeGrafter"/>
</dbReference>
<organism evidence="8">
    <name type="scientific">Aplanochytrium stocchinoi</name>
    <dbReference type="NCBI Taxonomy" id="215587"/>
    <lineage>
        <taxon>Eukaryota</taxon>
        <taxon>Sar</taxon>
        <taxon>Stramenopiles</taxon>
        <taxon>Bigyra</taxon>
        <taxon>Labyrinthulomycetes</taxon>
        <taxon>Thraustochytrida</taxon>
        <taxon>Thraustochytriidae</taxon>
        <taxon>Aplanochytrium</taxon>
    </lineage>
</organism>
<evidence type="ECO:0000313" key="8">
    <source>
        <dbReference type="EMBL" id="CAE0440734.1"/>
    </source>
</evidence>
<evidence type="ECO:0000256" key="6">
    <source>
        <dbReference type="SAM" id="Phobius"/>
    </source>
</evidence>
<evidence type="ECO:0000256" key="4">
    <source>
        <dbReference type="ARBA" id="ARBA00023136"/>
    </source>
</evidence>
<feature type="domain" description="Amino acid transporter transmembrane" evidence="7">
    <location>
        <begin position="314"/>
        <end position="639"/>
    </location>
</feature>
<feature type="compositionally biased region" description="Low complexity" evidence="5">
    <location>
        <begin position="107"/>
        <end position="118"/>
    </location>
</feature>
<proteinExistence type="predicted"/>
<gene>
    <name evidence="8" type="ORF">ASTO00021_LOCUS10865</name>
</gene>
<evidence type="ECO:0000256" key="2">
    <source>
        <dbReference type="ARBA" id="ARBA00022692"/>
    </source>
</evidence>
<reference evidence="8" key="1">
    <citation type="submission" date="2021-01" db="EMBL/GenBank/DDBJ databases">
        <authorList>
            <person name="Corre E."/>
            <person name="Pelletier E."/>
            <person name="Niang G."/>
            <person name="Scheremetjew M."/>
            <person name="Finn R."/>
            <person name="Kale V."/>
            <person name="Holt S."/>
            <person name="Cochrane G."/>
            <person name="Meng A."/>
            <person name="Brown T."/>
            <person name="Cohen L."/>
        </authorList>
    </citation>
    <scope>NUCLEOTIDE SEQUENCE</scope>
    <source>
        <strain evidence="8">GSBS06</strain>
    </source>
</reference>
<dbReference type="AlphaFoldDB" id="A0A7S3PIU9"/>
<evidence type="ECO:0000256" key="3">
    <source>
        <dbReference type="ARBA" id="ARBA00022989"/>
    </source>
</evidence>
<feature type="transmembrane region" description="Helical" evidence="6">
    <location>
        <begin position="477"/>
        <end position="496"/>
    </location>
</feature>
<dbReference type="PANTHER" id="PTHR22950">
    <property type="entry name" value="AMINO ACID TRANSPORTER"/>
    <property type="match status" value="1"/>
</dbReference>
<keyword evidence="3 6" id="KW-1133">Transmembrane helix</keyword>
<feature type="transmembrane region" description="Helical" evidence="6">
    <location>
        <begin position="330"/>
        <end position="355"/>
    </location>
</feature>
<sequence>MEGAVVTGAYERVLLNTPESVRDVVHNLVVEFSLDDNGNDKGETIENEKRSRSGIRRRFSEPNLTSASILTEISSSGISVPGGFRRQFMNSKRQANINTRRRVDARNQNQNEKNNNNTKKMRKHPSFLESLLENNEVLLYAWVEESKDDEDDDANNVQQRGNRMVFADYSQDSSAQDLGIKSIGRILASNQKTVFTLFKCYVATGVLFLPSGFKSAGLVAGVMSLFIVGILSMFSILLLLRTRKHLDERGQGNSRDQELGLLENDDNRFTFVRDSSLPIRSRNADFDFATASTPLLTTAENGARGTDPVDINPNTFSGIGNLSMGKAGKYLVEFSTFFSQIGFCCVYISFIGNVTHDLFQSFDSPSTHSLSETPLYVWMLCTIPIIIPMTWIRHLKHFAIPNLIANVFVVVSLSYIITRALISISREETDVDWSCSAKADINSTTFGPYVKQSRNADFKEDLTGACFWINPESFPMFLGTAVYTFEGTTMIIPIYNSMKNKECLVSLVVTVLSTITIVLCMVGGVNFFAYGQNTKAIILSNLPQEGMLAVSLMFILVAVFMFPLMIFPAANIVENTFLLPQRRSGKKWKKNFIRTMLVFMCLSVSILSGKNVDKLVAVIGGLFCVPLALVYPPLFYLKSGCAKAQESPSGGNFSLWKLETVPVIFTLAFGFLSTLISSYYALSAFR</sequence>
<evidence type="ECO:0000256" key="1">
    <source>
        <dbReference type="ARBA" id="ARBA00004141"/>
    </source>
</evidence>
<accession>A0A7S3PIU9</accession>
<feature type="transmembrane region" description="Helical" evidence="6">
    <location>
        <begin position="194"/>
        <end position="213"/>
    </location>
</feature>
<dbReference type="Pfam" id="PF01490">
    <property type="entry name" value="Aa_trans"/>
    <property type="match status" value="2"/>
</dbReference>
<evidence type="ECO:0000256" key="5">
    <source>
        <dbReference type="SAM" id="MobiDB-lite"/>
    </source>
</evidence>
<feature type="region of interest" description="Disordered" evidence="5">
    <location>
        <begin position="90"/>
        <end position="123"/>
    </location>
</feature>
<feature type="transmembrane region" description="Helical" evidence="6">
    <location>
        <begin position="219"/>
        <end position="240"/>
    </location>
</feature>
<dbReference type="PANTHER" id="PTHR22950:SF666">
    <property type="entry name" value="VACUOLAR AMINO ACID TRANSPORTER 4"/>
    <property type="match status" value="1"/>
</dbReference>